<protein>
    <submittedName>
        <fullName evidence="2">AT hook motif family protein</fullName>
    </submittedName>
</protein>
<feature type="domain" description="PTM/DIR17-like Tudor" evidence="1">
    <location>
        <begin position="187"/>
        <end position="234"/>
    </location>
</feature>
<dbReference type="InterPro" id="IPR047365">
    <property type="entry name" value="Tudor_AtPTM-like"/>
</dbReference>
<evidence type="ECO:0000259" key="1">
    <source>
        <dbReference type="Pfam" id="PF21743"/>
    </source>
</evidence>
<gene>
    <name evidence="2" type="ORF">MUK42_08559</name>
</gene>
<dbReference type="Pfam" id="PF21743">
    <property type="entry name" value="PTM_DIR17_Tudor"/>
    <property type="match status" value="1"/>
</dbReference>
<evidence type="ECO:0000313" key="2">
    <source>
        <dbReference type="EMBL" id="URD74682.1"/>
    </source>
</evidence>
<dbReference type="PANTHER" id="PTHR37384">
    <property type="entry name" value="OS01G0835600 PROTEIN"/>
    <property type="match status" value="1"/>
</dbReference>
<dbReference type="OrthoDB" id="168165at2759"/>
<dbReference type="AlphaFoldDB" id="A0A9E7EE23"/>
<dbReference type="Gene3D" id="2.30.30.140">
    <property type="match status" value="1"/>
</dbReference>
<sequence>MDQIRVKTGRSQYELSDLDSDWPILRNDHWCNGTTGTAPATCKSVVPLSDCVVKAVIGYHPIGHDVIASVEGEAKQIVIAEGRRSSKGPCSLLAFNIDDPHVQGHVSLGSHEHYAMKHLTLRERIMIDTVCLGQELEPPVVFEVIGEPAIVIDGVPPMLPGSSVPVHKDITGVGSINDPCFGEWLEGRKVRKLFGDQYYSGTVVKFDTEVNWYRVIYEDGDSEDLEWHELEEVLLPLDISIPLTTLALQMCKLKQSASTSGITLPRTRKGYTKKGRKKED</sequence>
<evidence type="ECO:0000313" key="3">
    <source>
        <dbReference type="Proteomes" id="UP001055439"/>
    </source>
</evidence>
<reference evidence="2" key="1">
    <citation type="submission" date="2022-05" db="EMBL/GenBank/DDBJ databases">
        <title>The Musa troglodytarum L. genome provides insights into the mechanism of non-climacteric behaviour and enrichment of carotenoids.</title>
        <authorList>
            <person name="Wang J."/>
        </authorList>
    </citation>
    <scope>NUCLEOTIDE SEQUENCE</scope>
    <source>
        <tissue evidence="2">Leaf</tissue>
    </source>
</reference>
<dbReference type="PANTHER" id="PTHR37384:SF1">
    <property type="entry name" value="OS01G0835600 PROTEIN"/>
    <property type="match status" value="1"/>
</dbReference>
<dbReference type="CDD" id="cd20401">
    <property type="entry name" value="Tudor_AtPTM-like"/>
    <property type="match status" value="1"/>
</dbReference>
<dbReference type="Proteomes" id="UP001055439">
    <property type="component" value="Chromosome 1"/>
</dbReference>
<proteinExistence type="predicted"/>
<name>A0A9E7EE23_9LILI</name>
<organism evidence="2 3">
    <name type="scientific">Musa troglodytarum</name>
    <name type="common">fe'i banana</name>
    <dbReference type="NCBI Taxonomy" id="320322"/>
    <lineage>
        <taxon>Eukaryota</taxon>
        <taxon>Viridiplantae</taxon>
        <taxon>Streptophyta</taxon>
        <taxon>Embryophyta</taxon>
        <taxon>Tracheophyta</taxon>
        <taxon>Spermatophyta</taxon>
        <taxon>Magnoliopsida</taxon>
        <taxon>Liliopsida</taxon>
        <taxon>Zingiberales</taxon>
        <taxon>Musaceae</taxon>
        <taxon>Musa</taxon>
    </lineage>
</organism>
<keyword evidence="3" id="KW-1185">Reference proteome</keyword>
<dbReference type="EMBL" id="CP097502">
    <property type="protein sequence ID" value="URD74682.1"/>
    <property type="molecule type" value="Genomic_DNA"/>
</dbReference>
<accession>A0A9E7EE23</accession>